<keyword evidence="2" id="KW-0677">Repeat</keyword>
<dbReference type="Gene3D" id="2.60.40.2030">
    <property type="match status" value="1"/>
</dbReference>
<keyword evidence="1 4" id="KW-0732">Signal</keyword>
<evidence type="ECO:0000256" key="1">
    <source>
        <dbReference type="ARBA" id="ARBA00022729"/>
    </source>
</evidence>
<evidence type="ECO:0000313" key="6">
    <source>
        <dbReference type="EnsemblMetazoa" id="Aqu2.1.28967_001"/>
    </source>
</evidence>
<feature type="chain" id="PRO_5010889205" description="Calx-beta domain-containing protein" evidence="4">
    <location>
        <begin position="18"/>
        <end position="170"/>
    </location>
</feature>
<dbReference type="InParanoid" id="A0A1X7UNI0"/>
<dbReference type="AlphaFoldDB" id="A0A1X7UNI0"/>
<dbReference type="EnsemblMetazoa" id="Aqu2.1.28967_001">
    <property type="protein sequence ID" value="Aqu2.1.28967_001"/>
    <property type="gene ID" value="Aqu2.1.28967"/>
</dbReference>
<dbReference type="GO" id="GO:0007154">
    <property type="term" value="P:cell communication"/>
    <property type="evidence" value="ECO:0007669"/>
    <property type="project" value="InterPro"/>
</dbReference>
<keyword evidence="3" id="KW-0106">Calcium</keyword>
<protein>
    <recommendedName>
        <fullName evidence="5">Calx-beta domain-containing protein</fullName>
    </recommendedName>
</protein>
<name>A0A1X7UNI0_AMPQE</name>
<evidence type="ECO:0000259" key="5">
    <source>
        <dbReference type="Pfam" id="PF03160"/>
    </source>
</evidence>
<evidence type="ECO:0000256" key="2">
    <source>
        <dbReference type="ARBA" id="ARBA00022737"/>
    </source>
</evidence>
<dbReference type="Pfam" id="PF03160">
    <property type="entry name" value="Calx-beta"/>
    <property type="match status" value="1"/>
</dbReference>
<accession>A0A1X7UNI0</accession>
<reference evidence="6" key="1">
    <citation type="submission" date="2017-05" db="UniProtKB">
        <authorList>
            <consortium name="EnsemblMetazoa"/>
        </authorList>
    </citation>
    <scope>IDENTIFICATION</scope>
</reference>
<dbReference type="GO" id="GO:0016020">
    <property type="term" value="C:membrane"/>
    <property type="evidence" value="ECO:0007669"/>
    <property type="project" value="InterPro"/>
</dbReference>
<feature type="signal peptide" evidence="4">
    <location>
        <begin position="1"/>
        <end position="17"/>
    </location>
</feature>
<dbReference type="InterPro" id="IPR038081">
    <property type="entry name" value="CalX-like_sf"/>
</dbReference>
<proteinExistence type="predicted"/>
<sequence length="170" mass="18792">MLLYLIVLLQLFQLIAANEPRYDFQSTSITANEGDSAEICLVKDMSHISSQSIVYIQVEDVTAVRGIDFIADSQITVNHTSGERIVCTNISIPYNDDNESDESFRLRIIPSPVNAGAYTLGMSNIATVTIKNVIAPLSCKERLLLLACKTKELAGEYLPRPCMTARFNNS</sequence>
<evidence type="ECO:0000256" key="4">
    <source>
        <dbReference type="SAM" id="SignalP"/>
    </source>
</evidence>
<feature type="domain" description="Calx-beta" evidence="5">
    <location>
        <begin position="19"/>
        <end position="131"/>
    </location>
</feature>
<evidence type="ECO:0000256" key="3">
    <source>
        <dbReference type="ARBA" id="ARBA00022837"/>
    </source>
</evidence>
<dbReference type="InterPro" id="IPR003644">
    <property type="entry name" value="Calx_beta"/>
</dbReference>
<dbReference type="SUPFAM" id="SSF141072">
    <property type="entry name" value="CalX-like"/>
    <property type="match status" value="1"/>
</dbReference>
<organism evidence="6">
    <name type="scientific">Amphimedon queenslandica</name>
    <name type="common">Sponge</name>
    <dbReference type="NCBI Taxonomy" id="400682"/>
    <lineage>
        <taxon>Eukaryota</taxon>
        <taxon>Metazoa</taxon>
        <taxon>Porifera</taxon>
        <taxon>Demospongiae</taxon>
        <taxon>Heteroscleromorpha</taxon>
        <taxon>Haplosclerida</taxon>
        <taxon>Niphatidae</taxon>
        <taxon>Amphimedon</taxon>
    </lineage>
</organism>